<comment type="caution">
    <text evidence="3">The sequence shown here is derived from an EMBL/GenBank/DDBJ whole genome shotgun (WGS) entry which is preliminary data.</text>
</comment>
<evidence type="ECO:0000256" key="1">
    <source>
        <dbReference type="SAM" id="MobiDB-lite"/>
    </source>
</evidence>
<sequence length="310" mass="32985">MPGHTRSEDQEQTVLTDIEHSRRTGAPPLGHLVGLHRIGTRDGAFTLAFDLSRPALAGGASILEVAMLADLALGGVLRNSVGLTVPMPTVSMTIQLRPGQMSSIVTAEAEVTALARRTALSRGRLRTGDGAIVGDAQAVFALPALPYDGPGRAMPWDTWVQAQTDGVGLPEKAETEERAWPGFERLPEQIAAHASDNPAHAWGTTHIRKHMTQSGPGAAMTPTVQMANRLGHVQGGALLTTAVITAEQNSDFTVDNLVTTTIEFVDAARLEAPVLAAVSVLRQSGRSLFVSVELKQDDRTCCHISAVFRR</sequence>
<dbReference type="EMBL" id="BAABJR010000009">
    <property type="protein sequence ID" value="GAA5210923.1"/>
    <property type="molecule type" value="Genomic_DNA"/>
</dbReference>
<feature type="domain" description="Acyl-CoA thioesterase-like N-terminal HotDog" evidence="2">
    <location>
        <begin position="230"/>
        <end position="308"/>
    </location>
</feature>
<dbReference type="RefSeq" id="WP_345632273.1">
    <property type="nucleotide sequence ID" value="NZ_BAABJR010000009.1"/>
</dbReference>
<dbReference type="Pfam" id="PF13622">
    <property type="entry name" value="4HBT_3"/>
    <property type="match status" value="1"/>
</dbReference>
<organism evidence="3 4">
    <name type="scientific">Streptomyces thinghirensis</name>
    <dbReference type="NCBI Taxonomy" id="551547"/>
    <lineage>
        <taxon>Bacteria</taxon>
        <taxon>Bacillati</taxon>
        <taxon>Actinomycetota</taxon>
        <taxon>Actinomycetes</taxon>
        <taxon>Kitasatosporales</taxon>
        <taxon>Streptomycetaceae</taxon>
        <taxon>Streptomyces</taxon>
    </lineage>
</organism>
<dbReference type="SUPFAM" id="SSF54637">
    <property type="entry name" value="Thioesterase/thiol ester dehydrase-isomerase"/>
    <property type="match status" value="2"/>
</dbReference>
<dbReference type="InterPro" id="IPR049449">
    <property type="entry name" value="TesB_ACOT8-like_N"/>
</dbReference>
<gene>
    <name evidence="3" type="ORF">GCM10023323_40460</name>
</gene>
<name>A0ABP9T7U4_9ACTN</name>
<accession>A0ABP9T7U4</accession>
<dbReference type="InterPro" id="IPR029069">
    <property type="entry name" value="HotDog_dom_sf"/>
</dbReference>
<keyword evidence="4" id="KW-1185">Reference proteome</keyword>
<dbReference type="Gene3D" id="3.10.129.10">
    <property type="entry name" value="Hotdog Thioesterase"/>
    <property type="match status" value="2"/>
</dbReference>
<proteinExistence type="predicted"/>
<evidence type="ECO:0000313" key="4">
    <source>
        <dbReference type="Proteomes" id="UP001499878"/>
    </source>
</evidence>
<protein>
    <recommendedName>
        <fullName evidence="2">Acyl-CoA thioesterase-like N-terminal HotDog domain-containing protein</fullName>
    </recommendedName>
</protein>
<dbReference type="CDD" id="cd03443">
    <property type="entry name" value="PaaI_thioesterase"/>
    <property type="match status" value="1"/>
</dbReference>
<dbReference type="Proteomes" id="UP001499878">
    <property type="component" value="Unassembled WGS sequence"/>
</dbReference>
<evidence type="ECO:0000259" key="2">
    <source>
        <dbReference type="Pfam" id="PF13622"/>
    </source>
</evidence>
<evidence type="ECO:0000313" key="3">
    <source>
        <dbReference type="EMBL" id="GAA5210923.1"/>
    </source>
</evidence>
<feature type="region of interest" description="Disordered" evidence="1">
    <location>
        <begin position="1"/>
        <end position="26"/>
    </location>
</feature>
<reference evidence="4" key="1">
    <citation type="journal article" date="2019" name="Int. J. Syst. Evol. Microbiol.">
        <title>The Global Catalogue of Microorganisms (GCM) 10K type strain sequencing project: providing services to taxonomists for standard genome sequencing and annotation.</title>
        <authorList>
            <consortium name="The Broad Institute Genomics Platform"/>
            <consortium name="The Broad Institute Genome Sequencing Center for Infectious Disease"/>
            <person name="Wu L."/>
            <person name="Ma J."/>
        </authorList>
    </citation>
    <scope>NUCLEOTIDE SEQUENCE [LARGE SCALE GENOMIC DNA]</scope>
    <source>
        <strain evidence="4">JCM 18306</strain>
    </source>
</reference>